<keyword evidence="2" id="KW-1185">Reference proteome</keyword>
<protein>
    <submittedName>
        <fullName evidence="1">Uncharacterized protein</fullName>
    </submittedName>
</protein>
<name>A0A0J7L2S5_LASNI</name>
<dbReference type="AlphaFoldDB" id="A0A0J7L2S5"/>
<dbReference type="EMBL" id="LBMM01001076">
    <property type="protein sequence ID" value="KMQ96978.1"/>
    <property type="molecule type" value="Genomic_DNA"/>
</dbReference>
<proteinExistence type="predicted"/>
<dbReference type="OrthoDB" id="7574463at2759"/>
<comment type="caution">
    <text evidence="1">The sequence shown here is derived from an EMBL/GenBank/DDBJ whole genome shotgun (WGS) entry which is preliminary data.</text>
</comment>
<gene>
    <name evidence="1" type="ORF">RF55_2716</name>
</gene>
<dbReference type="Proteomes" id="UP000036403">
    <property type="component" value="Unassembled WGS sequence"/>
</dbReference>
<organism evidence="1 2">
    <name type="scientific">Lasius niger</name>
    <name type="common">Black garden ant</name>
    <dbReference type="NCBI Taxonomy" id="67767"/>
    <lineage>
        <taxon>Eukaryota</taxon>
        <taxon>Metazoa</taxon>
        <taxon>Ecdysozoa</taxon>
        <taxon>Arthropoda</taxon>
        <taxon>Hexapoda</taxon>
        <taxon>Insecta</taxon>
        <taxon>Pterygota</taxon>
        <taxon>Neoptera</taxon>
        <taxon>Endopterygota</taxon>
        <taxon>Hymenoptera</taxon>
        <taxon>Apocrita</taxon>
        <taxon>Aculeata</taxon>
        <taxon>Formicoidea</taxon>
        <taxon>Formicidae</taxon>
        <taxon>Formicinae</taxon>
        <taxon>Lasius</taxon>
        <taxon>Lasius</taxon>
    </lineage>
</organism>
<evidence type="ECO:0000313" key="2">
    <source>
        <dbReference type="Proteomes" id="UP000036403"/>
    </source>
</evidence>
<reference evidence="1 2" key="1">
    <citation type="submission" date="2015-04" db="EMBL/GenBank/DDBJ databases">
        <title>Lasius niger genome sequencing.</title>
        <authorList>
            <person name="Konorov E.A."/>
            <person name="Nikitin M.A."/>
            <person name="Kirill M.V."/>
            <person name="Chang P."/>
        </authorList>
    </citation>
    <scope>NUCLEOTIDE SEQUENCE [LARGE SCALE GENOMIC DNA]</scope>
    <source>
        <tissue evidence="1">Whole</tissue>
    </source>
</reference>
<dbReference type="PaxDb" id="67767-A0A0J7L2S5"/>
<sequence length="77" mass="8638">MIPDTEAVCQTSEAAVDSGGDTYEKIKDRPEKEVASVTAWKRYQRLVATIESRDGEFNRKSLIEAIFRGSDLVYASH</sequence>
<evidence type="ECO:0000313" key="1">
    <source>
        <dbReference type="EMBL" id="KMQ96978.1"/>
    </source>
</evidence>
<accession>A0A0J7L2S5</accession>